<accession>A0ABQ8WPN6</accession>
<proteinExistence type="predicted"/>
<evidence type="ECO:0000313" key="2">
    <source>
        <dbReference type="Proteomes" id="UP001220256"/>
    </source>
</evidence>
<gene>
    <name evidence="1" type="ORF">N7505_002839</name>
</gene>
<evidence type="ECO:0000313" key="1">
    <source>
        <dbReference type="EMBL" id="KAJ5274294.1"/>
    </source>
</evidence>
<name>A0ABQ8WPN6_PENCH</name>
<keyword evidence="2" id="KW-1185">Reference proteome</keyword>
<dbReference type="EMBL" id="JAPVEB010000002">
    <property type="protein sequence ID" value="KAJ5274294.1"/>
    <property type="molecule type" value="Genomic_DNA"/>
</dbReference>
<sequence length="62" mass="6892">MSLSRHKSTGTDDRVHFWYGAIRAFRSSVERIATGGVWLGFHDDIAAIIGRYPASMIPADAR</sequence>
<reference evidence="1 2" key="1">
    <citation type="journal article" date="2023" name="IMA Fungus">
        <title>Comparative genomic study of the Penicillium genus elucidates a diverse pangenome and 15 lateral gene transfer events.</title>
        <authorList>
            <person name="Petersen C."/>
            <person name="Sorensen T."/>
            <person name="Nielsen M.R."/>
            <person name="Sondergaard T.E."/>
            <person name="Sorensen J.L."/>
            <person name="Fitzpatrick D.A."/>
            <person name="Frisvad J.C."/>
            <person name="Nielsen K.L."/>
        </authorList>
    </citation>
    <scope>NUCLEOTIDE SEQUENCE [LARGE SCALE GENOMIC DNA]</scope>
    <source>
        <strain evidence="1 2">IBT 3361</strain>
    </source>
</reference>
<protein>
    <submittedName>
        <fullName evidence="1">Uncharacterized protein</fullName>
    </submittedName>
</protein>
<dbReference type="Proteomes" id="UP001220256">
    <property type="component" value="Unassembled WGS sequence"/>
</dbReference>
<comment type="caution">
    <text evidence="1">The sequence shown here is derived from an EMBL/GenBank/DDBJ whole genome shotgun (WGS) entry which is preliminary data.</text>
</comment>
<organism evidence="1 2">
    <name type="scientific">Penicillium chrysogenum</name>
    <name type="common">Penicillium notatum</name>
    <dbReference type="NCBI Taxonomy" id="5076"/>
    <lineage>
        <taxon>Eukaryota</taxon>
        <taxon>Fungi</taxon>
        <taxon>Dikarya</taxon>
        <taxon>Ascomycota</taxon>
        <taxon>Pezizomycotina</taxon>
        <taxon>Eurotiomycetes</taxon>
        <taxon>Eurotiomycetidae</taxon>
        <taxon>Eurotiales</taxon>
        <taxon>Aspergillaceae</taxon>
        <taxon>Penicillium</taxon>
        <taxon>Penicillium chrysogenum species complex</taxon>
    </lineage>
</organism>